<feature type="transmembrane region" description="Helical" evidence="9">
    <location>
        <begin position="416"/>
        <end position="433"/>
    </location>
</feature>
<sequence length="513" mass="53305">MPPHAASDAAAPTKGRPGLTMLAALAGLFITLLDVTVVNVALPTIRDDLDTSFTDLEWIANAYLLALGVFIVTAGRLGDIHGHRRIYVLGVVTFLAGSLICGLAGDITVLHAGRVVQGIGGAVVIPLTLAIIYTNFDGPLRARGIMLWGAVGGLATALGPLIGGFLVQHIGWESIFLVNLPIGAVVIAATLMAVEDKRRPENEPRPPMDVLGLLSISIALFCLNLALVNGHGWGWTSGRVLGLLAAAVVMLVAFLVVEARSASPIMDLSWFRRPSFGGSAVAGFLLGAGMFSIIFYLSIYLQNGLHLSAQATGVRLLPLTLMLIVGAPLGGRLVAKSGPRVALGATLALMAVGIALFTLIDPDGDAGSWVRLLPGMLVCGLATGVAMPIVSELTVSTAPQNQVGVASSVGTMLRQVGNAMGVAIMGTLMSIQINQAEDEVTGLRKAGTLTPDAARHIGGRAVAHALQHAAWYGAAVTLLAALLVFRFVSSRPPAAEPPAQPKDDVRLPAYTQR</sequence>
<proteinExistence type="predicted"/>
<evidence type="ECO:0000259" key="10">
    <source>
        <dbReference type="PROSITE" id="PS50850"/>
    </source>
</evidence>
<dbReference type="Pfam" id="PF07690">
    <property type="entry name" value="MFS_1"/>
    <property type="match status" value="1"/>
</dbReference>
<dbReference type="Proteomes" id="UP000297948">
    <property type="component" value="Unassembled WGS sequence"/>
</dbReference>
<comment type="caution">
    <text evidence="11">The sequence shown here is derived from an EMBL/GenBank/DDBJ whole genome shotgun (WGS) entry which is preliminary data.</text>
</comment>
<dbReference type="CDD" id="cd17321">
    <property type="entry name" value="MFS_MMR_MDR_like"/>
    <property type="match status" value="1"/>
</dbReference>
<feature type="transmembrane region" description="Helical" evidence="9">
    <location>
        <begin position="115"/>
        <end position="133"/>
    </location>
</feature>
<keyword evidence="12" id="KW-1185">Reference proteome</keyword>
<dbReference type="RefSeq" id="WP_135339099.1">
    <property type="nucleotide sequence ID" value="NZ_JBHLTX010000042.1"/>
</dbReference>
<feature type="region of interest" description="Disordered" evidence="8">
    <location>
        <begin position="492"/>
        <end position="513"/>
    </location>
</feature>
<dbReference type="PRINTS" id="PR01036">
    <property type="entry name" value="TCRTETB"/>
</dbReference>
<evidence type="ECO:0000256" key="1">
    <source>
        <dbReference type="ARBA" id="ARBA00004651"/>
    </source>
</evidence>
<evidence type="ECO:0000256" key="2">
    <source>
        <dbReference type="ARBA" id="ARBA00022448"/>
    </source>
</evidence>
<feature type="transmembrane region" description="Helical" evidence="9">
    <location>
        <begin position="174"/>
        <end position="194"/>
    </location>
</feature>
<dbReference type="InterPro" id="IPR020846">
    <property type="entry name" value="MFS_dom"/>
</dbReference>
<accession>A0A4Z0HA90</accession>
<evidence type="ECO:0000313" key="12">
    <source>
        <dbReference type="Proteomes" id="UP000297948"/>
    </source>
</evidence>
<dbReference type="PANTHER" id="PTHR42718">
    <property type="entry name" value="MAJOR FACILITATOR SUPERFAMILY MULTIDRUG TRANSPORTER MFSC"/>
    <property type="match status" value="1"/>
</dbReference>
<keyword evidence="6 9" id="KW-0472">Membrane</keyword>
<dbReference type="EMBL" id="SRID01000091">
    <property type="protein sequence ID" value="TGB10701.1"/>
    <property type="molecule type" value="Genomic_DNA"/>
</dbReference>
<feature type="domain" description="Major facilitator superfamily (MFS) profile" evidence="10">
    <location>
        <begin position="20"/>
        <end position="492"/>
    </location>
</feature>
<feature type="transmembrane region" description="Helical" evidence="9">
    <location>
        <begin position="307"/>
        <end position="329"/>
    </location>
</feature>
<evidence type="ECO:0000313" key="11">
    <source>
        <dbReference type="EMBL" id="TGB10701.1"/>
    </source>
</evidence>
<evidence type="ECO:0000256" key="9">
    <source>
        <dbReference type="SAM" id="Phobius"/>
    </source>
</evidence>
<evidence type="ECO:0000256" key="6">
    <source>
        <dbReference type="ARBA" id="ARBA00023136"/>
    </source>
</evidence>
<dbReference type="OrthoDB" id="9781469at2"/>
<feature type="transmembrane region" description="Helical" evidence="9">
    <location>
        <begin position="21"/>
        <end position="42"/>
    </location>
</feature>
<dbReference type="GO" id="GO:0005886">
    <property type="term" value="C:plasma membrane"/>
    <property type="evidence" value="ECO:0007669"/>
    <property type="project" value="UniProtKB-SubCell"/>
</dbReference>
<evidence type="ECO:0000256" key="3">
    <source>
        <dbReference type="ARBA" id="ARBA00022475"/>
    </source>
</evidence>
<feature type="transmembrane region" description="Helical" evidence="9">
    <location>
        <begin position="469"/>
        <end position="488"/>
    </location>
</feature>
<gene>
    <name evidence="11" type="ORF">E4099_12580</name>
</gene>
<dbReference type="PANTHER" id="PTHR42718:SF46">
    <property type="entry name" value="BLR6921 PROTEIN"/>
    <property type="match status" value="1"/>
</dbReference>
<keyword evidence="5 9" id="KW-1133">Transmembrane helix</keyword>
<organism evidence="11 12">
    <name type="scientific">Streptomyces palmae</name>
    <dbReference type="NCBI Taxonomy" id="1701085"/>
    <lineage>
        <taxon>Bacteria</taxon>
        <taxon>Bacillati</taxon>
        <taxon>Actinomycetota</taxon>
        <taxon>Actinomycetes</taxon>
        <taxon>Kitasatosporales</taxon>
        <taxon>Streptomycetaceae</taxon>
        <taxon>Streptomyces</taxon>
    </lineage>
</organism>
<dbReference type="NCBIfam" id="TIGR00711">
    <property type="entry name" value="efflux_EmrB"/>
    <property type="match status" value="1"/>
</dbReference>
<evidence type="ECO:0000256" key="7">
    <source>
        <dbReference type="ARBA" id="ARBA00023251"/>
    </source>
</evidence>
<keyword evidence="3" id="KW-1003">Cell membrane</keyword>
<evidence type="ECO:0000256" key="5">
    <source>
        <dbReference type="ARBA" id="ARBA00022989"/>
    </source>
</evidence>
<dbReference type="InterPro" id="IPR036259">
    <property type="entry name" value="MFS_trans_sf"/>
</dbReference>
<evidence type="ECO:0000256" key="4">
    <source>
        <dbReference type="ARBA" id="ARBA00022692"/>
    </source>
</evidence>
<feature type="transmembrane region" description="Helical" evidence="9">
    <location>
        <begin position="372"/>
        <end position="395"/>
    </location>
</feature>
<keyword evidence="4 9" id="KW-0812">Transmembrane</keyword>
<feature type="transmembrane region" description="Helical" evidence="9">
    <location>
        <begin position="280"/>
        <end position="301"/>
    </location>
</feature>
<feature type="transmembrane region" description="Helical" evidence="9">
    <location>
        <begin position="341"/>
        <end position="360"/>
    </location>
</feature>
<dbReference type="InterPro" id="IPR004638">
    <property type="entry name" value="EmrB-like"/>
</dbReference>
<feature type="transmembrane region" description="Helical" evidence="9">
    <location>
        <begin position="206"/>
        <end position="228"/>
    </location>
</feature>
<dbReference type="AlphaFoldDB" id="A0A4Z0HA90"/>
<reference evidence="11 12" key="1">
    <citation type="submission" date="2019-03" db="EMBL/GenBank/DDBJ databases">
        <authorList>
            <person name="Gonzalez-Pimentel J.L."/>
        </authorList>
    </citation>
    <scope>NUCLEOTIDE SEQUENCE [LARGE SCALE GENOMIC DNA]</scope>
    <source>
        <strain evidence="11 12">JCM 31289</strain>
    </source>
</reference>
<dbReference type="PROSITE" id="PS50850">
    <property type="entry name" value="MFS"/>
    <property type="match status" value="1"/>
</dbReference>
<dbReference type="GO" id="GO:0022857">
    <property type="term" value="F:transmembrane transporter activity"/>
    <property type="evidence" value="ECO:0007669"/>
    <property type="project" value="InterPro"/>
</dbReference>
<protein>
    <submittedName>
        <fullName evidence="11">DHA2 family efflux MFS transporter permease subunit</fullName>
    </submittedName>
</protein>
<comment type="subcellular location">
    <subcellularLocation>
        <location evidence="1">Cell membrane</location>
        <topology evidence="1">Multi-pass membrane protein</topology>
    </subcellularLocation>
</comment>
<dbReference type="SUPFAM" id="SSF103473">
    <property type="entry name" value="MFS general substrate transporter"/>
    <property type="match status" value="1"/>
</dbReference>
<name>A0A4Z0HA90_9ACTN</name>
<dbReference type="Gene3D" id="1.20.1720.10">
    <property type="entry name" value="Multidrug resistance protein D"/>
    <property type="match status" value="1"/>
</dbReference>
<evidence type="ECO:0000256" key="8">
    <source>
        <dbReference type="SAM" id="MobiDB-lite"/>
    </source>
</evidence>
<dbReference type="InterPro" id="IPR011701">
    <property type="entry name" value="MFS"/>
</dbReference>
<dbReference type="Gene3D" id="1.20.1250.20">
    <property type="entry name" value="MFS general substrate transporter like domains"/>
    <property type="match status" value="1"/>
</dbReference>
<keyword evidence="7" id="KW-0046">Antibiotic resistance</keyword>
<feature type="transmembrane region" description="Helical" evidence="9">
    <location>
        <begin position="58"/>
        <end position="74"/>
    </location>
</feature>
<feature type="transmembrane region" description="Helical" evidence="9">
    <location>
        <begin position="145"/>
        <end position="168"/>
    </location>
</feature>
<dbReference type="GO" id="GO:0046677">
    <property type="term" value="P:response to antibiotic"/>
    <property type="evidence" value="ECO:0007669"/>
    <property type="project" value="UniProtKB-KW"/>
</dbReference>
<keyword evidence="2" id="KW-0813">Transport</keyword>
<feature type="transmembrane region" description="Helical" evidence="9">
    <location>
        <begin position="86"/>
        <end position="109"/>
    </location>
</feature>
<feature type="transmembrane region" description="Helical" evidence="9">
    <location>
        <begin position="240"/>
        <end position="259"/>
    </location>
</feature>